<dbReference type="AlphaFoldDB" id="M0MG08"/>
<dbReference type="Pfam" id="PF25950">
    <property type="entry name" value="DUF7988"/>
    <property type="match status" value="1"/>
</dbReference>
<dbReference type="OrthoDB" id="168840at2157"/>
<feature type="domain" description="DUF7988" evidence="1">
    <location>
        <begin position="6"/>
        <end position="137"/>
    </location>
</feature>
<proteinExistence type="predicted"/>
<protein>
    <recommendedName>
        <fullName evidence="1">DUF7988 domain-containing protein</fullName>
    </recommendedName>
</protein>
<organism evidence="2 3">
    <name type="scientific">Halococcus saccharolyticus DSM 5350</name>
    <dbReference type="NCBI Taxonomy" id="1227455"/>
    <lineage>
        <taxon>Archaea</taxon>
        <taxon>Methanobacteriati</taxon>
        <taxon>Methanobacteriota</taxon>
        <taxon>Stenosarchaea group</taxon>
        <taxon>Halobacteria</taxon>
        <taxon>Halobacteriales</taxon>
        <taxon>Halococcaceae</taxon>
        <taxon>Halococcus</taxon>
    </lineage>
</organism>
<dbReference type="Proteomes" id="UP000011669">
    <property type="component" value="Unassembled WGS sequence"/>
</dbReference>
<evidence type="ECO:0000259" key="1">
    <source>
        <dbReference type="Pfam" id="PF25950"/>
    </source>
</evidence>
<dbReference type="InterPro" id="IPR058294">
    <property type="entry name" value="DUF7988"/>
</dbReference>
<dbReference type="PATRIC" id="fig|1227455.4.peg.3117"/>
<dbReference type="RefSeq" id="WP_006078921.1">
    <property type="nucleotide sequence ID" value="NZ_AOMD01000030.1"/>
</dbReference>
<gene>
    <name evidence="2" type="ORF">C449_15317</name>
</gene>
<dbReference type="EMBL" id="AOMD01000030">
    <property type="protein sequence ID" value="EMA43360.1"/>
    <property type="molecule type" value="Genomic_DNA"/>
</dbReference>
<dbReference type="STRING" id="1227455.C449_15317"/>
<accession>M0MG08</accession>
<name>M0MG08_9EURY</name>
<keyword evidence="3" id="KW-1185">Reference proteome</keyword>
<dbReference type="InParanoid" id="M0MG08"/>
<reference evidence="2 3" key="1">
    <citation type="journal article" date="2014" name="PLoS Genet.">
        <title>Phylogenetically driven sequencing of extremely halophilic archaea reveals strategies for static and dynamic osmo-response.</title>
        <authorList>
            <person name="Becker E.A."/>
            <person name="Seitzer P.M."/>
            <person name="Tritt A."/>
            <person name="Larsen D."/>
            <person name="Krusor M."/>
            <person name="Yao A.I."/>
            <person name="Wu D."/>
            <person name="Madern D."/>
            <person name="Eisen J.A."/>
            <person name="Darling A.E."/>
            <person name="Facciotti M.T."/>
        </authorList>
    </citation>
    <scope>NUCLEOTIDE SEQUENCE [LARGE SCALE GENOMIC DNA]</scope>
    <source>
        <strain evidence="2 3">DSM 5350</strain>
    </source>
</reference>
<comment type="caution">
    <text evidence="2">The sequence shown here is derived from an EMBL/GenBank/DDBJ whole genome shotgun (WGS) entry which is preliminary data.</text>
</comment>
<evidence type="ECO:0000313" key="3">
    <source>
        <dbReference type="Proteomes" id="UP000011669"/>
    </source>
</evidence>
<evidence type="ECO:0000313" key="2">
    <source>
        <dbReference type="EMBL" id="EMA43360.1"/>
    </source>
</evidence>
<sequence length="139" mass="14554">MSGAVTVREYLLDAHADLLDTVLACADAVADSWDGAVTTDRAAVVDPFQRALDRAGVLDRLPAALAGAVDALDEELPAQPVAAPPYVAVTSVGPVLRATLDSERLVVTIHAFAVERDPTRYVRGPADPAAALAVELRSR</sequence>